<feature type="domain" description="DUF4352" evidence="4">
    <location>
        <begin position="133"/>
        <end position="237"/>
    </location>
</feature>
<proteinExistence type="predicted"/>
<dbReference type="InterPro" id="IPR029051">
    <property type="entry name" value="DUF4352"/>
</dbReference>
<evidence type="ECO:0000313" key="5">
    <source>
        <dbReference type="EMBL" id="TMR09008.1"/>
    </source>
</evidence>
<feature type="compositionally biased region" description="Low complexity" evidence="2">
    <location>
        <begin position="1"/>
        <end position="33"/>
    </location>
</feature>
<dbReference type="OrthoDB" id="166023at2"/>
<feature type="transmembrane region" description="Helical" evidence="3">
    <location>
        <begin position="46"/>
        <end position="72"/>
    </location>
</feature>
<dbReference type="RefSeq" id="WP_138672815.1">
    <property type="nucleotide sequence ID" value="NZ_VCKY01000257.1"/>
</dbReference>
<evidence type="ECO:0000256" key="2">
    <source>
        <dbReference type="SAM" id="MobiDB-lite"/>
    </source>
</evidence>
<name>A0A5S4FIX6_9ACTN</name>
<keyword evidence="3" id="KW-0812">Transmembrane</keyword>
<feature type="region of interest" description="Disordered" evidence="2">
    <location>
        <begin position="1"/>
        <end position="42"/>
    </location>
</feature>
<feature type="compositionally biased region" description="Low complexity" evidence="2">
    <location>
        <begin position="91"/>
        <end position="105"/>
    </location>
</feature>
<feature type="region of interest" description="Disordered" evidence="2">
    <location>
        <begin position="83"/>
        <end position="115"/>
    </location>
</feature>
<evidence type="ECO:0000313" key="6">
    <source>
        <dbReference type="Proteomes" id="UP000309128"/>
    </source>
</evidence>
<keyword evidence="3" id="KW-1133">Transmembrane helix</keyword>
<comment type="caution">
    <text evidence="5">The sequence shown here is derived from an EMBL/GenBank/DDBJ whole genome shotgun (WGS) entry which is preliminary data.</text>
</comment>
<evidence type="ECO:0000259" key="4">
    <source>
        <dbReference type="Pfam" id="PF11611"/>
    </source>
</evidence>
<dbReference type="EMBL" id="VCKY01000257">
    <property type="protein sequence ID" value="TMR09008.1"/>
    <property type="molecule type" value="Genomic_DNA"/>
</dbReference>
<organism evidence="5 6">
    <name type="scientific">Nonomuraea turkmeniaca</name>
    <dbReference type="NCBI Taxonomy" id="103838"/>
    <lineage>
        <taxon>Bacteria</taxon>
        <taxon>Bacillati</taxon>
        <taxon>Actinomycetota</taxon>
        <taxon>Actinomycetes</taxon>
        <taxon>Streptosporangiales</taxon>
        <taxon>Streptosporangiaceae</taxon>
        <taxon>Nonomuraea</taxon>
    </lineage>
</organism>
<keyword evidence="3" id="KW-0472">Membrane</keyword>
<dbReference type="Gene3D" id="2.60.40.1240">
    <property type="match status" value="1"/>
</dbReference>
<protein>
    <submittedName>
        <fullName evidence="5">DUF4352 domain-containing protein</fullName>
    </submittedName>
</protein>
<keyword evidence="6" id="KW-1185">Reference proteome</keyword>
<evidence type="ECO:0000256" key="1">
    <source>
        <dbReference type="ARBA" id="ARBA00022729"/>
    </source>
</evidence>
<gene>
    <name evidence="5" type="ORF">ETD86_45340</name>
</gene>
<dbReference type="Pfam" id="PF11611">
    <property type="entry name" value="DUF4352"/>
    <property type="match status" value="1"/>
</dbReference>
<accession>A0A5S4FIX6</accession>
<reference evidence="5 6" key="1">
    <citation type="submission" date="2019-05" db="EMBL/GenBank/DDBJ databases">
        <title>Draft genome sequence of Nonomuraea turkmeniaca DSM 43926.</title>
        <authorList>
            <person name="Saricaoglu S."/>
            <person name="Isik K."/>
        </authorList>
    </citation>
    <scope>NUCLEOTIDE SEQUENCE [LARGE SCALE GENOMIC DNA]</scope>
    <source>
        <strain evidence="5 6">DSM 43926</strain>
    </source>
</reference>
<dbReference type="AlphaFoldDB" id="A0A5S4FIX6"/>
<dbReference type="InterPro" id="IPR029050">
    <property type="entry name" value="Immunoprotect_excell_Ig-like"/>
</dbReference>
<sequence>MGYPQQPQDPYGQQHPQQTYGHSGPQPQYGYQPPTSPPPSPRRSNVGLIVLLAVGIPLLLLGGCAAVALVLVDTGREAVVTEADSPNMVMPSKEPSASAPPAENSEAAKEEQPSTATIGGAITLQGMDPGLKVTVTLNKVVNPATGDQFSKPQSGNKFVALEVTLANQGQAVYSDTPTNGAILIDSEGQQYRSTFHQVQEGQSFGGLATINTGDTRKGVIVFEVPEPAKLAKFQFALNSGFADQKGEWTLS</sequence>
<dbReference type="Proteomes" id="UP000309128">
    <property type="component" value="Unassembled WGS sequence"/>
</dbReference>
<evidence type="ECO:0000256" key="3">
    <source>
        <dbReference type="SAM" id="Phobius"/>
    </source>
</evidence>
<keyword evidence="1" id="KW-0732">Signal</keyword>